<dbReference type="Pfam" id="PF04434">
    <property type="entry name" value="SWIM"/>
    <property type="match status" value="1"/>
</dbReference>
<sequence>MLLSNIEKYIDHTILKRGYQYYESGRVEDLDEIVPGQYEATVSGTEEYFVEVRIEENKIVDSYCNCPYDYSHICKHQTAVFFAIKNENDRVHKKQELPALLKQLRKDELIELLLDLANEKTNVKQQLLFLLSKSADELESSEILIKEYINKAKIDGFIHYDQTDFAVAGAEQVLHKAQKKLTANEIETAVKLSILVLSHIVEMTQFCDDSSGTVGQIINEAIFTIKDAVEEGVDILTFDERNQLLSIILKEALHSRYIEINDEWSHDLIRACIPFSDIPEQRVAIERTLTNMLDASQDSWNFSSIKSIQLDIIELNDEAEDVERFIFNNLAWSDIRDKAINSCIQKSQYKKALEICLEGEKKDHDKRGLLSQWKNYRYVVYEKMNDFKKQKDIAYELLLQGEYKYFNILKKLTPKKEWERDFYQILPKLKESYIYTDILIEENQMELLLDYCSIHSYKFFELYPYLIKDYPNEVSRLFTVFIKNEVKYVSNRSGYRKVSGLLKVYKKACGLEKVNYLTKELKETYKKRPAFIDELNKVK</sequence>
<dbReference type="Proteomes" id="UP000603641">
    <property type="component" value="Unassembled WGS sequence"/>
</dbReference>
<feature type="domain" description="SWIM-type" evidence="2">
    <location>
        <begin position="48"/>
        <end position="85"/>
    </location>
</feature>
<dbReference type="InterPro" id="IPR007527">
    <property type="entry name" value="Znf_SWIM"/>
</dbReference>
<keyword evidence="1" id="KW-0862">Zinc</keyword>
<evidence type="ECO:0000313" key="3">
    <source>
        <dbReference type="EMBL" id="MBD7965221.1"/>
    </source>
</evidence>
<organism evidence="3 4">
    <name type="scientific">Fictibacillus norfolkensis</name>
    <dbReference type="NCBI Taxonomy" id="2762233"/>
    <lineage>
        <taxon>Bacteria</taxon>
        <taxon>Bacillati</taxon>
        <taxon>Bacillota</taxon>
        <taxon>Bacilli</taxon>
        <taxon>Bacillales</taxon>
        <taxon>Fictibacillaceae</taxon>
        <taxon>Fictibacillus</taxon>
    </lineage>
</organism>
<keyword evidence="4" id="KW-1185">Reference proteome</keyword>
<dbReference type="EMBL" id="JACSQM010000006">
    <property type="protein sequence ID" value="MBD7965221.1"/>
    <property type="molecule type" value="Genomic_DNA"/>
</dbReference>
<evidence type="ECO:0000313" key="4">
    <source>
        <dbReference type="Proteomes" id="UP000603641"/>
    </source>
</evidence>
<evidence type="ECO:0000256" key="1">
    <source>
        <dbReference type="PROSITE-ProRule" id="PRU00325"/>
    </source>
</evidence>
<gene>
    <name evidence="3" type="ORF">H9648_14255</name>
</gene>
<dbReference type="PROSITE" id="PS50966">
    <property type="entry name" value="ZF_SWIM"/>
    <property type="match status" value="1"/>
</dbReference>
<keyword evidence="1" id="KW-0479">Metal-binding</keyword>
<evidence type="ECO:0000259" key="2">
    <source>
        <dbReference type="PROSITE" id="PS50966"/>
    </source>
</evidence>
<protein>
    <recommendedName>
        <fullName evidence="2">SWIM-type domain-containing protein</fullName>
    </recommendedName>
</protein>
<dbReference type="RefSeq" id="WP_191754468.1">
    <property type="nucleotide sequence ID" value="NZ_JACSQM010000006.1"/>
</dbReference>
<proteinExistence type="predicted"/>
<comment type="caution">
    <text evidence="3">The sequence shown here is derived from an EMBL/GenBank/DDBJ whole genome shotgun (WGS) entry which is preliminary data.</text>
</comment>
<name>A0ABR8SP02_9BACL</name>
<accession>A0ABR8SP02</accession>
<reference evidence="3 4" key="1">
    <citation type="submission" date="2020-08" db="EMBL/GenBank/DDBJ databases">
        <title>A Genomic Blueprint of the Chicken Gut Microbiome.</title>
        <authorList>
            <person name="Gilroy R."/>
            <person name="Ravi A."/>
            <person name="Getino M."/>
            <person name="Pursley I."/>
            <person name="Horton D.L."/>
            <person name="Alikhan N.-F."/>
            <person name="Baker D."/>
            <person name="Gharbi K."/>
            <person name="Hall N."/>
            <person name="Watson M."/>
            <person name="Adriaenssens E.M."/>
            <person name="Foster-Nyarko E."/>
            <person name="Jarju S."/>
            <person name="Secka A."/>
            <person name="Antonio M."/>
            <person name="Oren A."/>
            <person name="Chaudhuri R."/>
            <person name="La Ragione R.M."/>
            <person name="Hildebrand F."/>
            <person name="Pallen M.J."/>
        </authorList>
    </citation>
    <scope>NUCLEOTIDE SEQUENCE [LARGE SCALE GENOMIC DNA]</scope>
    <source>
        <strain evidence="3 4">Sa2CUA10</strain>
    </source>
</reference>
<keyword evidence="1" id="KW-0863">Zinc-finger</keyword>